<accession>A0AAN5BVV9</accession>
<dbReference type="EMBL" id="BSYA01000035">
    <property type="protein sequence ID" value="GMG27408.1"/>
    <property type="molecule type" value="Genomic_DNA"/>
</dbReference>
<evidence type="ECO:0000313" key="3">
    <source>
        <dbReference type="Proteomes" id="UP001165205"/>
    </source>
</evidence>
<name>A0AAN5BVV9_ASPOZ</name>
<dbReference type="Proteomes" id="UP001165205">
    <property type="component" value="Unassembled WGS sequence"/>
</dbReference>
<reference evidence="2" key="1">
    <citation type="submission" date="2023-04" db="EMBL/GenBank/DDBJ databases">
        <title>Aspergillus oryzae NBRC 4228.</title>
        <authorList>
            <person name="Ichikawa N."/>
            <person name="Sato H."/>
            <person name="Tonouchi N."/>
        </authorList>
    </citation>
    <scope>NUCLEOTIDE SEQUENCE</scope>
    <source>
        <strain evidence="2">NBRC 4228</strain>
    </source>
</reference>
<dbReference type="PANTHER" id="PTHR41677">
    <property type="entry name" value="YALI0B19030P"/>
    <property type="match status" value="1"/>
</dbReference>
<feature type="coiled-coil region" evidence="1">
    <location>
        <begin position="297"/>
        <end position="352"/>
    </location>
</feature>
<dbReference type="PANTHER" id="PTHR41677:SF1">
    <property type="entry name" value="FE2OG DIOXYGENASE DOMAIN-CONTAINING PROTEIN"/>
    <property type="match status" value="1"/>
</dbReference>
<dbReference type="AlphaFoldDB" id="A0AAN5BVV9"/>
<proteinExistence type="predicted"/>
<keyword evidence="1" id="KW-0175">Coiled coil</keyword>
<sequence length="353" mass="39462">MAPAALLSPEPPVVIGPATKKATRPSSALPQSLIDGARIAKKDTFNAAKHLNFQAPKRIYTMEEIGLEGQGISPHAGSEPFSLFNEEAIKQMRAEIFSDEVLADCQYSSTFNKHMVRGMGPAYVLLILGMLVAFTNFTSRAPFTYAAWNDPEVLRRISEVAGIDLIPSIDFEIANINISVNGNPQPVPEQQVPSNEELPAVAWHYDSFPFVCVTMLSDCTGMVGGETALRTPSGDIMKVRGPAMGRYIEHQALKALGGRERISMVTCFRPKDPMVRDETVLVGVRGISDLSELYTQYTEYRLELLEERLRLKRKEERRRVVAKRPFDIADIRQFLKEQKAFLESMLEEIIEVD</sequence>
<protein>
    <submittedName>
        <fullName evidence="2">Unnamed protein product</fullName>
    </submittedName>
</protein>
<evidence type="ECO:0000256" key="1">
    <source>
        <dbReference type="SAM" id="Coils"/>
    </source>
</evidence>
<gene>
    <name evidence="2" type="ORF">Aory04_000404100</name>
</gene>
<organism evidence="2 3">
    <name type="scientific">Aspergillus oryzae</name>
    <name type="common">Yellow koji mold</name>
    <dbReference type="NCBI Taxonomy" id="5062"/>
    <lineage>
        <taxon>Eukaryota</taxon>
        <taxon>Fungi</taxon>
        <taxon>Dikarya</taxon>
        <taxon>Ascomycota</taxon>
        <taxon>Pezizomycotina</taxon>
        <taxon>Eurotiomycetes</taxon>
        <taxon>Eurotiomycetidae</taxon>
        <taxon>Eurotiales</taxon>
        <taxon>Aspergillaceae</taxon>
        <taxon>Aspergillus</taxon>
        <taxon>Aspergillus subgen. Circumdati</taxon>
    </lineage>
</organism>
<comment type="caution">
    <text evidence="2">The sequence shown here is derived from an EMBL/GenBank/DDBJ whole genome shotgun (WGS) entry which is preliminary data.</text>
</comment>
<evidence type="ECO:0000313" key="2">
    <source>
        <dbReference type="EMBL" id="GMG27408.1"/>
    </source>
</evidence>